<dbReference type="Proteomes" id="UP000095287">
    <property type="component" value="Unplaced"/>
</dbReference>
<evidence type="ECO:0000256" key="4">
    <source>
        <dbReference type="ARBA" id="ARBA00022840"/>
    </source>
</evidence>
<dbReference type="SMART" id="SM00219">
    <property type="entry name" value="TyrKc"/>
    <property type="match status" value="1"/>
</dbReference>
<dbReference type="PROSITE" id="PS50011">
    <property type="entry name" value="PROTEIN_KINASE_DOM"/>
    <property type="match status" value="1"/>
</dbReference>
<dbReference type="InterPro" id="IPR011009">
    <property type="entry name" value="Kinase-like_dom_sf"/>
</dbReference>
<reference evidence="14" key="1">
    <citation type="submission" date="2016-11" db="UniProtKB">
        <authorList>
            <consortium name="WormBaseParasite"/>
        </authorList>
    </citation>
    <scope>IDENTIFICATION</scope>
</reference>
<dbReference type="InterPro" id="IPR050198">
    <property type="entry name" value="Non-receptor_tyrosine_kinases"/>
</dbReference>
<dbReference type="SMART" id="SM00252">
    <property type="entry name" value="SH2"/>
    <property type="match status" value="1"/>
</dbReference>
<comment type="catalytic activity">
    <reaction evidence="6 9">
        <text>L-tyrosyl-[protein] + ATP = O-phospho-L-tyrosyl-[protein] + ADP + H(+)</text>
        <dbReference type="Rhea" id="RHEA:10596"/>
        <dbReference type="Rhea" id="RHEA-COMP:10136"/>
        <dbReference type="Rhea" id="RHEA-COMP:20101"/>
        <dbReference type="ChEBI" id="CHEBI:15378"/>
        <dbReference type="ChEBI" id="CHEBI:30616"/>
        <dbReference type="ChEBI" id="CHEBI:46858"/>
        <dbReference type="ChEBI" id="CHEBI:61978"/>
        <dbReference type="ChEBI" id="CHEBI:456216"/>
        <dbReference type="EC" id="2.7.10.2"/>
    </reaction>
</comment>
<dbReference type="PRINTS" id="PR00401">
    <property type="entry name" value="SH2DOMAIN"/>
</dbReference>
<dbReference type="InterPro" id="IPR035849">
    <property type="entry name" value="Fes/Fps/Fer_SH2"/>
</dbReference>
<feature type="compositionally biased region" description="Basic and acidic residues" evidence="10">
    <location>
        <begin position="54"/>
        <end position="63"/>
    </location>
</feature>
<evidence type="ECO:0000256" key="10">
    <source>
        <dbReference type="SAM" id="MobiDB-lite"/>
    </source>
</evidence>
<sequence length="524" mass="58603">MSTESVSTSVWSKQSKTFRVSLCTAPLWLMQPVTHLSIGASKRSFFPPRLPKKNSAEEGKKPSSDNAAKKTTVAPPTDAPKTSNKNAKTSIITTAKLAKSNPPGVPPKSSGGAEKEEGKKLDNELSKMLTIHQWYHGLMPREEIEEMVKNEGEFIVRKTEMQGEARYAISVMHAGRLRHILLQYKESRWCIRDVRKPSLSALIEHFMKTKADVQSDGSKLLLAVPRPEYYILHDHVEVKERIGGGAFGDVHKGILRRVTGETIDVAIKTLKGAIHKKQRTEFTREARLNRKFDHPNIVRLFGIAPQCEPLMIILELAPAGSVKSHLKKFPTLSIEILNNYVKDACRGMCYLAGRRVIHRDIAARNCLLGKNMEVKISDFGLSVANKDVLKLDKLKSMPIKWLAPETLRKGEFSTKTDVWSFGVLIWEIYSRCQSDPFPGETNVEAKTKVCLCCCSECFTLLHTQILSGTDPMVAPHDTPNIPATVMKLCFTQNSEERPEFDALLKLLSPKETPPPRVLTTGTEP</sequence>
<dbReference type="CDD" id="cd00192">
    <property type="entry name" value="PTKc"/>
    <property type="match status" value="1"/>
</dbReference>
<comment type="similarity">
    <text evidence="9">Belongs to the protein kinase superfamily. Tyr protein kinase family.</text>
</comment>
<organism evidence="13 14">
    <name type="scientific">Steinernema glaseri</name>
    <dbReference type="NCBI Taxonomy" id="37863"/>
    <lineage>
        <taxon>Eukaryota</taxon>
        <taxon>Metazoa</taxon>
        <taxon>Ecdysozoa</taxon>
        <taxon>Nematoda</taxon>
        <taxon>Chromadorea</taxon>
        <taxon>Rhabditida</taxon>
        <taxon>Tylenchina</taxon>
        <taxon>Panagrolaimomorpha</taxon>
        <taxon>Strongyloidoidea</taxon>
        <taxon>Steinernematidae</taxon>
        <taxon>Steinernema</taxon>
    </lineage>
</organism>
<dbReference type="InterPro" id="IPR017441">
    <property type="entry name" value="Protein_kinase_ATP_BS"/>
</dbReference>
<dbReference type="InterPro" id="IPR001245">
    <property type="entry name" value="Ser-Thr/Tyr_kinase_cat_dom"/>
</dbReference>
<dbReference type="CDD" id="cd10361">
    <property type="entry name" value="SH2_Fps_family"/>
    <property type="match status" value="1"/>
</dbReference>
<dbReference type="SUPFAM" id="SSF55550">
    <property type="entry name" value="SH2 domain"/>
    <property type="match status" value="1"/>
</dbReference>
<dbReference type="InterPro" id="IPR008266">
    <property type="entry name" value="Tyr_kinase_AS"/>
</dbReference>
<evidence type="ECO:0000256" key="3">
    <source>
        <dbReference type="ARBA" id="ARBA00022777"/>
    </source>
</evidence>
<dbReference type="SUPFAM" id="SSF56112">
    <property type="entry name" value="Protein kinase-like (PK-like)"/>
    <property type="match status" value="1"/>
</dbReference>
<dbReference type="InterPro" id="IPR036860">
    <property type="entry name" value="SH2_dom_sf"/>
</dbReference>
<dbReference type="Gene3D" id="1.10.510.10">
    <property type="entry name" value="Transferase(Phosphotransferase) domain 1"/>
    <property type="match status" value="1"/>
</dbReference>
<dbReference type="PROSITE" id="PS50001">
    <property type="entry name" value="SH2"/>
    <property type="match status" value="1"/>
</dbReference>
<feature type="domain" description="Protein kinase" evidence="12">
    <location>
        <begin position="236"/>
        <end position="517"/>
    </location>
</feature>
<evidence type="ECO:0000313" key="13">
    <source>
        <dbReference type="Proteomes" id="UP000095287"/>
    </source>
</evidence>
<feature type="binding site" evidence="8">
    <location>
        <position position="268"/>
    </location>
    <ligand>
        <name>ATP</name>
        <dbReference type="ChEBI" id="CHEBI:30616"/>
    </ligand>
</feature>
<dbReference type="PRINTS" id="PR00109">
    <property type="entry name" value="TYRKINASE"/>
</dbReference>
<evidence type="ECO:0000256" key="5">
    <source>
        <dbReference type="ARBA" id="ARBA00023137"/>
    </source>
</evidence>
<feature type="compositionally biased region" description="Polar residues" evidence="10">
    <location>
        <begin position="80"/>
        <end position="93"/>
    </location>
</feature>
<dbReference type="Pfam" id="PF00017">
    <property type="entry name" value="SH2"/>
    <property type="match status" value="1"/>
</dbReference>
<evidence type="ECO:0000256" key="8">
    <source>
        <dbReference type="PROSITE-ProRule" id="PRU10141"/>
    </source>
</evidence>
<keyword evidence="3 9" id="KW-0418">Kinase</keyword>
<evidence type="ECO:0000256" key="6">
    <source>
        <dbReference type="ARBA" id="ARBA00051245"/>
    </source>
</evidence>
<evidence type="ECO:0000259" key="11">
    <source>
        <dbReference type="PROSITE" id="PS50001"/>
    </source>
</evidence>
<feature type="domain" description="SH2" evidence="11">
    <location>
        <begin position="134"/>
        <end position="224"/>
    </location>
</feature>
<dbReference type="PROSITE" id="PS00109">
    <property type="entry name" value="PROTEIN_KINASE_TYR"/>
    <property type="match status" value="1"/>
</dbReference>
<dbReference type="PANTHER" id="PTHR24418">
    <property type="entry name" value="TYROSINE-PROTEIN KINASE"/>
    <property type="match status" value="1"/>
</dbReference>
<keyword evidence="2 8" id="KW-0547">Nucleotide-binding</keyword>
<dbReference type="Gene3D" id="3.30.200.20">
    <property type="entry name" value="Phosphorylase Kinase, domain 1"/>
    <property type="match status" value="1"/>
</dbReference>
<keyword evidence="5 9" id="KW-0829">Tyrosine-protein kinase</keyword>
<dbReference type="AlphaFoldDB" id="A0A1I7Z9F4"/>
<keyword evidence="4 8" id="KW-0067">ATP-binding</keyword>
<proteinExistence type="inferred from homology"/>
<dbReference type="Gene3D" id="3.30.505.10">
    <property type="entry name" value="SH2 domain"/>
    <property type="match status" value="1"/>
</dbReference>
<evidence type="ECO:0000256" key="7">
    <source>
        <dbReference type="PROSITE-ProRule" id="PRU00191"/>
    </source>
</evidence>
<keyword evidence="1 9" id="KW-0808">Transferase</keyword>
<dbReference type="WBParaSite" id="L893_g24192.t1">
    <property type="protein sequence ID" value="L893_g24192.t1"/>
    <property type="gene ID" value="L893_g24192"/>
</dbReference>
<dbReference type="PROSITE" id="PS00107">
    <property type="entry name" value="PROTEIN_KINASE_ATP"/>
    <property type="match status" value="1"/>
</dbReference>
<dbReference type="InterPro" id="IPR000719">
    <property type="entry name" value="Prot_kinase_dom"/>
</dbReference>
<keyword evidence="7" id="KW-0727">SH2 domain</keyword>
<dbReference type="InterPro" id="IPR020635">
    <property type="entry name" value="Tyr_kinase_cat_dom"/>
</dbReference>
<accession>A0A1I7Z9F4</accession>
<evidence type="ECO:0000256" key="2">
    <source>
        <dbReference type="ARBA" id="ARBA00022741"/>
    </source>
</evidence>
<dbReference type="InterPro" id="IPR000980">
    <property type="entry name" value="SH2"/>
</dbReference>
<dbReference type="EC" id="2.7.10.2" evidence="9"/>
<evidence type="ECO:0000256" key="9">
    <source>
        <dbReference type="RuleBase" id="RU362096"/>
    </source>
</evidence>
<dbReference type="Pfam" id="PF07714">
    <property type="entry name" value="PK_Tyr_Ser-Thr"/>
    <property type="match status" value="1"/>
</dbReference>
<evidence type="ECO:0000313" key="14">
    <source>
        <dbReference type="WBParaSite" id="L893_g24192.t1"/>
    </source>
</evidence>
<dbReference type="GO" id="GO:0005524">
    <property type="term" value="F:ATP binding"/>
    <property type="evidence" value="ECO:0007669"/>
    <property type="project" value="UniProtKB-UniRule"/>
</dbReference>
<feature type="region of interest" description="Disordered" evidence="10">
    <location>
        <begin position="43"/>
        <end position="120"/>
    </location>
</feature>
<name>A0A1I7Z9F4_9BILA</name>
<evidence type="ECO:0000259" key="12">
    <source>
        <dbReference type="PROSITE" id="PS50011"/>
    </source>
</evidence>
<keyword evidence="13" id="KW-1185">Reference proteome</keyword>
<protein>
    <recommendedName>
        <fullName evidence="9">Tyrosine-protein kinase</fullName>
        <ecNumber evidence="9">2.7.10.2</ecNumber>
    </recommendedName>
</protein>
<dbReference type="GO" id="GO:0004715">
    <property type="term" value="F:non-membrane spanning protein tyrosine kinase activity"/>
    <property type="evidence" value="ECO:0007669"/>
    <property type="project" value="UniProtKB-EC"/>
</dbReference>
<evidence type="ECO:0000256" key="1">
    <source>
        <dbReference type="ARBA" id="ARBA00022679"/>
    </source>
</evidence>